<evidence type="ECO:0000313" key="3">
    <source>
        <dbReference type="Proteomes" id="UP001202328"/>
    </source>
</evidence>
<comment type="caution">
    <text evidence="2">The sequence shown here is derived from an EMBL/GenBank/DDBJ whole genome shotgun (WGS) entry which is preliminary data.</text>
</comment>
<accession>A0AAD4X6I2</accession>
<name>A0AAD4X6I2_9MAGN</name>
<dbReference type="EMBL" id="JAJJMB010015535">
    <property type="protein sequence ID" value="KAI3853641.1"/>
    <property type="molecule type" value="Genomic_DNA"/>
</dbReference>
<keyword evidence="3" id="KW-1185">Reference proteome</keyword>
<reference evidence="2" key="1">
    <citation type="submission" date="2022-04" db="EMBL/GenBank/DDBJ databases">
        <title>A functionally conserved STORR gene fusion in Papaver species that diverged 16.8 million years ago.</title>
        <authorList>
            <person name="Catania T."/>
        </authorList>
    </citation>
    <scope>NUCLEOTIDE SEQUENCE</scope>
    <source>
        <strain evidence="2">S-188037</strain>
    </source>
</reference>
<feature type="compositionally biased region" description="Acidic residues" evidence="1">
    <location>
        <begin position="10"/>
        <end position="27"/>
    </location>
</feature>
<protein>
    <submittedName>
        <fullName evidence="2">Uncharacterized protein</fullName>
    </submittedName>
</protein>
<dbReference type="Proteomes" id="UP001202328">
    <property type="component" value="Unassembled WGS sequence"/>
</dbReference>
<feature type="region of interest" description="Disordered" evidence="1">
    <location>
        <begin position="1"/>
        <end position="27"/>
    </location>
</feature>
<organism evidence="2 3">
    <name type="scientific">Papaver atlanticum</name>
    <dbReference type="NCBI Taxonomy" id="357466"/>
    <lineage>
        <taxon>Eukaryota</taxon>
        <taxon>Viridiplantae</taxon>
        <taxon>Streptophyta</taxon>
        <taxon>Embryophyta</taxon>
        <taxon>Tracheophyta</taxon>
        <taxon>Spermatophyta</taxon>
        <taxon>Magnoliopsida</taxon>
        <taxon>Ranunculales</taxon>
        <taxon>Papaveraceae</taxon>
        <taxon>Papaveroideae</taxon>
        <taxon>Papaver</taxon>
    </lineage>
</organism>
<sequence length="288" mass="32333">MFTPESCSESGEEANYENSYDGDTDSDSECLTLIEKFDSLFGDNSQAASSSATSLADSHLSEAQDMANKNMDDEATCRKKLDPYGEIWKKWALDLIMDHFFLINVAGYYGNAKDSGIGVLIHRQGIPIAACSYYEANNEERVSPFFQELRAVNKNLDMADKLDLKYIHIICTSTDVSYAITSCDRGAPLEDGNHRVHDLSLEIIDKLQKRRDKYQEEDSQEGNVPFHFYFSNFAGGKIDNIAARYLARLRENEVEMGPEKLSQHEGLMDMIFKDATGLSDVILYCGGD</sequence>
<dbReference type="AlphaFoldDB" id="A0AAD4X6I2"/>
<gene>
    <name evidence="2" type="ORF">MKW98_025158</name>
</gene>
<evidence type="ECO:0000256" key="1">
    <source>
        <dbReference type="SAM" id="MobiDB-lite"/>
    </source>
</evidence>
<evidence type="ECO:0000313" key="2">
    <source>
        <dbReference type="EMBL" id="KAI3853641.1"/>
    </source>
</evidence>
<proteinExistence type="predicted"/>